<name>A0A4W5QW07_9TELE</name>
<evidence type="ECO:0000313" key="10">
    <source>
        <dbReference type="Proteomes" id="UP000314982"/>
    </source>
</evidence>
<dbReference type="STRING" id="62062.ENSHHUP00000077928"/>
<dbReference type="SUPFAM" id="SSF82282">
    <property type="entry name" value="Homocysteine S-methyltransferase"/>
    <property type="match status" value="1"/>
</dbReference>
<evidence type="ECO:0000256" key="4">
    <source>
        <dbReference type="ARBA" id="ARBA00022691"/>
    </source>
</evidence>
<dbReference type="GO" id="GO:0050667">
    <property type="term" value="P:homocysteine metabolic process"/>
    <property type="evidence" value="ECO:0007669"/>
    <property type="project" value="TreeGrafter"/>
</dbReference>
<reference evidence="10" key="1">
    <citation type="submission" date="2018-06" db="EMBL/GenBank/DDBJ databases">
        <title>Genome assembly of Danube salmon.</title>
        <authorList>
            <person name="Macqueen D.J."/>
            <person name="Gundappa M.K."/>
        </authorList>
    </citation>
    <scope>NUCLEOTIDE SEQUENCE [LARGE SCALE GENOMIC DNA]</scope>
</reference>
<dbReference type="GO" id="GO:0032259">
    <property type="term" value="P:methylation"/>
    <property type="evidence" value="ECO:0007669"/>
    <property type="project" value="UniProtKB-KW"/>
</dbReference>
<dbReference type="Ensembl" id="ENSHHUT00000080451.1">
    <property type="protein sequence ID" value="ENSHHUP00000077928.1"/>
    <property type="gene ID" value="ENSHHUG00000045502.1"/>
</dbReference>
<dbReference type="Pfam" id="PF02574">
    <property type="entry name" value="S-methyl_trans"/>
    <property type="match status" value="1"/>
</dbReference>
<comment type="similarity">
    <text evidence="1">Belongs to the vitamin-B12 dependent methionine synthase family.</text>
</comment>
<evidence type="ECO:0000313" key="9">
    <source>
        <dbReference type="Ensembl" id="ENSHHUP00000077928.1"/>
    </source>
</evidence>
<keyword evidence="2" id="KW-0489">Methyltransferase</keyword>
<evidence type="ECO:0000256" key="5">
    <source>
        <dbReference type="ARBA" id="ARBA00022723"/>
    </source>
</evidence>
<dbReference type="GO" id="GO:0046653">
    <property type="term" value="P:tetrahydrofolate metabolic process"/>
    <property type="evidence" value="ECO:0007669"/>
    <property type="project" value="TreeGrafter"/>
</dbReference>
<dbReference type="GeneTree" id="ENSGT00420000029824"/>
<dbReference type="InterPro" id="IPR003726">
    <property type="entry name" value="HCY_dom"/>
</dbReference>
<dbReference type="InterPro" id="IPR036589">
    <property type="entry name" value="HCY_dom_sf"/>
</dbReference>
<sequence>MLSGSVSSPSAFDELAEAYTEQVRGLLDGGADIIMVETIFDTANAKAALFAIDKLFEECYEPRPIFVSMNSVFCQYLASIFLS</sequence>
<protein>
    <recommendedName>
        <fullName evidence="8">Hcy-binding domain-containing protein</fullName>
    </recommendedName>
</protein>
<evidence type="ECO:0000256" key="3">
    <source>
        <dbReference type="ARBA" id="ARBA00022679"/>
    </source>
</evidence>
<organism evidence="9 10">
    <name type="scientific">Hucho hucho</name>
    <name type="common">huchen</name>
    <dbReference type="NCBI Taxonomy" id="62062"/>
    <lineage>
        <taxon>Eukaryota</taxon>
        <taxon>Metazoa</taxon>
        <taxon>Chordata</taxon>
        <taxon>Craniata</taxon>
        <taxon>Vertebrata</taxon>
        <taxon>Euteleostomi</taxon>
        <taxon>Actinopterygii</taxon>
        <taxon>Neopterygii</taxon>
        <taxon>Teleostei</taxon>
        <taxon>Protacanthopterygii</taxon>
        <taxon>Salmoniformes</taxon>
        <taxon>Salmonidae</taxon>
        <taxon>Salmoninae</taxon>
        <taxon>Hucho</taxon>
    </lineage>
</organism>
<dbReference type="InterPro" id="IPR050554">
    <property type="entry name" value="Met_Synthase/Corrinoid"/>
</dbReference>
<dbReference type="GO" id="GO:0046872">
    <property type="term" value="F:metal ion binding"/>
    <property type="evidence" value="ECO:0007669"/>
    <property type="project" value="UniProtKB-KW"/>
</dbReference>
<dbReference type="GO" id="GO:0008705">
    <property type="term" value="F:methionine synthase activity"/>
    <property type="evidence" value="ECO:0007669"/>
    <property type="project" value="TreeGrafter"/>
</dbReference>
<keyword evidence="3" id="KW-0808">Transferase</keyword>
<dbReference type="PANTHER" id="PTHR45833:SF1">
    <property type="entry name" value="METHIONINE SYNTHASE"/>
    <property type="match status" value="1"/>
</dbReference>
<dbReference type="Gene3D" id="3.20.20.330">
    <property type="entry name" value="Homocysteine-binding-like domain"/>
    <property type="match status" value="1"/>
</dbReference>
<dbReference type="GO" id="GO:0005829">
    <property type="term" value="C:cytosol"/>
    <property type="evidence" value="ECO:0007669"/>
    <property type="project" value="TreeGrafter"/>
</dbReference>
<evidence type="ECO:0000256" key="6">
    <source>
        <dbReference type="ARBA" id="ARBA00023285"/>
    </source>
</evidence>
<evidence type="ECO:0000259" key="8">
    <source>
        <dbReference type="Pfam" id="PF02574"/>
    </source>
</evidence>
<dbReference type="AlphaFoldDB" id="A0A4W5QW07"/>
<evidence type="ECO:0000256" key="2">
    <source>
        <dbReference type="ARBA" id="ARBA00022603"/>
    </source>
</evidence>
<accession>A0A4W5QW07</accession>
<keyword evidence="5" id="KW-0479">Metal-binding</keyword>
<reference evidence="9" key="3">
    <citation type="submission" date="2025-09" db="UniProtKB">
        <authorList>
            <consortium name="Ensembl"/>
        </authorList>
    </citation>
    <scope>IDENTIFICATION</scope>
</reference>
<keyword evidence="6" id="KW-0170">Cobalt</keyword>
<keyword evidence="4" id="KW-0949">S-adenosyl-L-methionine</keyword>
<dbReference type="PANTHER" id="PTHR45833">
    <property type="entry name" value="METHIONINE SYNTHASE"/>
    <property type="match status" value="1"/>
</dbReference>
<comment type="pathway">
    <text evidence="7">Amino-acid biosynthesis; L-methionine biosynthesis via de novo pathway.</text>
</comment>
<proteinExistence type="inferred from homology"/>
<keyword evidence="10" id="KW-1185">Reference proteome</keyword>
<feature type="domain" description="Hcy-binding" evidence="8">
    <location>
        <begin position="10"/>
        <end position="70"/>
    </location>
</feature>
<evidence type="ECO:0000256" key="7">
    <source>
        <dbReference type="ARBA" id="ARBA00034478"/>
    </source>
</evidence>
<evidence type="ECO:0000256" key="1">
    <source>
        <dbReference type="ARBA" id="ARBA00010398"/>
    </source>
</evidence>
<dbReference type="Proteomes" id="UP000314982">
    <property type="component" value="Unassembled WGS sequence"/>
</dbReference>
<reference evidence="9" key="2">
    <citation type="submission" date="2025-08" db="UniProtKB">
        <authorList>
            <consortium name="Ensembl"/>
        </authorList>
    </citation>
    <scope>IDENTIFICATION</scope>
</reference>